<proteinExistence type="inferred from homology"/>
<dbReference type="InterPro" id="IPR036188">
    <property type="entry name" value="FAD/NAD-bd_sf"/>
</dbReference>
<dbReference type="InterPro" id="IPR050703">
    <property type="entry name" value="Flavin_MAO"/>
</dbReference>
<dbReference type="PRINTS" id="PR00757">
    <property type="entry name" value="AMINEOXDASEF"/>
</dbReference>
<dbReference type="Pfam" id="PF01593">
    <property type="entry name" value="Amino_oxidase"/>
    <property type="match status" value="1"/>
</dbReference>
<evidence type="ECO:0000313" key="5">
    <source>
        <dbReference type="EMBL" id="MFE5982669.1"/>
    </source>
</evidence>
<organism evidence="5 6">
    <name type="scientific">Streptomyces wedmorensis</name>
    <dbReference type="NCBI Taxonomy" id="43759"/>
    <lineage>
        <taxon>Bacteria</taxon>
        <taxon>Bacillati</taxon>
        <taxon>Actinomycetota</taxon>
        <taxon>Actinomycetes</taxon>
        <taxon>Kitasatosporales</taxon>
        <taxon>Streptomycetaceae</taxon>
        <taxon>Streptomyces</taxon>
    </lineage>
</organism>
<dbReference type="EMBL" id="JBHTRV010000018">
    <property type="protein sequence ID" value="MFE5982669.1"/>
    <property type="molecule type" value="Genomic_DNA"/>
</dbReference>
<dbReference type="PANTHER" id="PTHR43563">
    <property type="entry name" value="AMINE OXIDASE"/>
    <property type="match status" value="1"/>
</dbReference>
<sequence>MTNGCCDVVVIGAGFAGVTAARDLSLAGHSVVLLEARDRIGGRTRTDGAFGHPLEFGGTYVHWTQAHVWRELQHHEIPLAVPLEVDRVHWLADGAVHSGTQLDYNAVVGPLAARFFADARARYPLPFELRAVDNDDIAHETIGDRLDSLDLSPHDRDVLDGTLATLVHSYTEQGVEQLLVWTATDFGDWGAFVETAGSWSIQGGTKRLIDCILAESKAGLSLSTPVDAIEDDGSRVIVTTRAGDRIRARSAVVALPLNTLADVAISPGLPQPVSGMVERGHPMLTAKIWARVRGEIEPFHAFAPVGKNPVNAARVEHRHDGDTLVVCFASDASALDGTDPEAVQAALRTFVPDIEVVATAVHDWVGDEFSRGTWVHHRPGDLTRAVPLLREPHGRIHFAGGDIAALGVGGIDGAIESGSQAARNVAAALADGRN</sequence>
<comment type="caution">
    <text evidence="5">The sequence shown here is derived from an EMBL/GenBank/DDBJ whole genome shotgun (WGS) entry which is preliminary data.</text>
</comment>
<dbReference type="Gene3D" id="3.90.660.10">
    <property type="match status" value="1"/>
</dbReference>
<dbReference type="PANTHER" id="PTHR43563:SF1">
    <property type="entry name" value="AMINE OXIDASE [FLAVIN-CONTAINING] B"/>
    <property type="match status" value="1"/>
</dbReference>
<dbReference type="Proteomes" id="UP001600424">
    <property type="component" value="Unassembled WGS sequence"/>
</dbReference>
<evidence type="ECO:0000256" key="3">
    <source>
        <dbReference type="ARBA" id="ARBA00023002"/>
    </source>
</evidence>
<reference evidence="5 6" key="1">
    <citation type="submission" date="2024-09" db="EMBL/GenBank/DDBJ databases">
        <title>The Natural Products Discovery Center: Release of the First 8490 Sequenced Strains for Exploring Actinobacteria Biosynthetic Diversity.</title>
        <authorList>
            <person name="Kalkreuter E."/>
            <person name="Kautsar S.A."/>
            <person name="Yang D."/>
            <person name="Bader C.D."/>
            <person name="Teijaro C.N."/>
            <person name="Fluegel L."/>
            <person name="Davis C.M."/>
            <person name="Simpson J.R."/>
            <person name="Lauterbach L."/>
            <person name="Steele A.D."/>
            <person name="Gui C."/>
            <person name="Meng S."/>
            <person name="Li G."/>
            <person name="Viehrig K."/>
            <person name="Ye F."/>
            <person name="Su P."/>
            <person name="Kiefer A.F."/>
            <person name="Nichols A."/>
            <person name="Cepeda A.J."/>
            <person name="Yan W."/>
            <person name="Fan B."/>
            <person name="Jiang Y."/>
            <person name="Adhikari A."/>
            <person name="Zheng C.-J."/>
            <person name="Schuster L."/>
            <person name="Cowan T.M."/>
            <person name="Smanski M.J."/>
            <person name="Chevrette M.G."/>
            <person name="De Carvalho L.P.S."/>
            <person name="Shen B."/>
        </authorList>
    </citation>
    <scope>NUCLEOTIDE SEQUENCE [LARGE SCALE GENOMIC DNA]</scope>
    <source>
        <strain evidence="5 6">NPDC056472</strain>
    </source>
</reference>
<evidence type="ECO:0000259" key="4">
    <source>
        <dbReference type="Pfam" id="PF01593"/>
    </source>
</evidence>
<dbReference type="RefSeq" id="WP_386255166.1">
    <property type="nucleotide sequence ID" value="NZ_JBHTRV010000018.1"/>
</dbReference>
<evidence type="ECO:0000313" key="6">
    <source>
        <dbReference type="Proteomes" id="UP001600424"/>
    </source>
</evidence>
<accession>A0ABW6IYM7</accession>
<dbReference type="InterPro" id="IPR002937">
    <property type="entry name" value="Amino_oxidase"/>
</dbReference>
<feature type="domain" description="Amine oxidase" evidence="4">
    <location>
        <begin position="15"/>
        <end position="425"/>
    </location>
</feature>
<keyword evidence="6" id="KW-1185">Reference proteome</keyword>
<keyword evidence="3" id="KW-0560">Oxidoreductase</keyword>
<evidence type="ECO:0000256" key="1">
    <source>
        <dbReference type="ARBA" id="ARBA00001974"/>
    </source>
</evidence>
<gene>
    <name evidence="5" type="ORF">ACFQ63_23490</name>
</gene>
<name>A0ABW6IYM7_STRWE</name>
<dbReference type="SUPFAM" id="SSF51905">
    <property type="entry name" value="FAD/NAD(P)-binding domain"/>
    <property type="match status" value="1"/>
</dbReference>
<dbReference type="InterPro" id="IPR001613">
    <property type="entry name" value="Flavin_amine_oxidase"/>
</dbReference>
<dbReference type="Gene3D" id="1.10.405.10">
    <property type="entry name" value="Guanine Nucleotide Dissociation Inhibitor, domain 1"/>
    <property type="match status" value="1"/>
</dbReference>
<comment type="cofactor">
    <cofactor evidence="1">
        <name>FAD</name>
        <dbReference type="ChEBI" id="CHEBI:57692"/>
    </cofactor>
</comment>
<dbReference type="Gene3D" id="3.50.50.60">
    <property type="entry name" value="FAD/NAD(P)-binding domain"/>
    <property type="match status" value="1"/>
</dbReference>
<protein>
    <submittedName>
        <fullName evidence="5">Flavin monoamine oxidase family protein</fullName>
    </submittedName>
</protein>
<comment type="similarity">
    <text evidence="2">Belongs to the flavin monoamine oxidase family.</text>
</comment>
<evidence type="ECO:0000256" key="2">
    <source>
        <dbReference type="ARBA" id="ARBA00005995"/>
    </source>
</evidence>